<organism evidence="3 4">
    <name type="scientific">Chondrus crispus</name>
    <name type="common">Carrageen Irish moss</name>
    <name type="synonym">Polymorpha crispa</name>
    <dbReference type="NCBI Taxonomy" id="2769"/>
    <lineage>
        <taxon>Eukaryota</taxon>
        <taxon>Rhodophyta</taxon>
        <taxon>Florideophyceae</taxon>
        <taxon>Rhodymeniophycidae</taxon>
        <taxon>Gigartinales</taxon>
        <taxon>Gigartinaceae</taxon>
        <taxon>Chondrus</taxon>
    </lineage>
</organism>
<protein>
    <submittedName>
        <fullName evidence="3">Uncharacterized protein</fullName>
    </submittedName>
</protein>
<gene>
    <name evidence="3" type="ORF">CHC_T00001059001</name>
</gene>
<proteinExistence type="predicted"/>
<dbReference type="KEGG" id="ccp:CHC_T00001059001"/>
<feature type="compositionally biased region" description="Polar residues" evidence="1">
    <location>
        <begin position="538"/>
        <end position="548"/>
    </location>
</feature>
<keyword evidence="2" id="KW-0472">Membrane</keyword>
<feature type="region of interest" description="Disordered" evidence="1">
    <location>
        <begin position="592"/>
        <end position="621"/>
    </location>
</feature>
<sequence>MHTASNIRTMIFRMSVSKHLLLPIFVAVFFSGFFTSFITLHNSQPKLSVQILEKISRLLQIPCQKFGFSHCSLRGAGIKYANRKGSPTFSPRTNGRNQHYYDLYSPSTYGLSNQVHGPKTFAPSFGGIRKTAGVVRTKEGIFTRFFNMLSHSKTDEMNDREEIEMWEMFEDEPIDAITQDPFWKDFAYSESLARNRLFNAFSQASTLLKKIVEKTWRTVLGSRVGPRNTLERSSTTLNRRPTLNEKEVRGFVELLWNDVKRRGHLSLGLNPTLEKTPTERFYNALNEAGEQVRRRIETLKGLKREPAWNSWGKETREVVNRGMNAMRKVQADLMRQRDVLVKDRISALGLHTQESDLKPKPLAEVTRRSSDPLFKVWITEVFKASGNSFSRKHQVFIPQHCEGIRSILCQLFPFLSEFVGVLFSSKLFIVFAIAFVLCWLDMKFDLVDQLCVISQSKFCDYRRKRASGTIRSVQFEENMLVQHIPEQKVTYSEETPKDENQSVQADSNYPQASIYSRRVTRYGGESPNIQTKAMPGSDSRSSEQTLTLSRRRRPQLAFSDSAGAAPKSVTLRFQANTSTNGRRDKDVETNLKPQTSQRVRKHASSTVPRRQTPRKASVARRTVTDSCFTDAEIEDSPIATRRAMRASMETLQRAQALRRKPRLTTPVRKSEISREGRD</sequence>
<feature type="region of interest" description="Disordered" evidence="1">
    <location>
        <begin position="653"/>
        <end position="678"/>
    </location>
</feature>
<feature type="transmembrane region" description="Helical" evidence="2">
    <location>
        <begin position="418"/>
        <end position="440"/>
    </location>
</feature>
<dbReference type="EMBL" id="HG001951">
    <property type="protein sequence ID" value="CDF38672.1"/>
    <property type="molecule type" value="Genomic_DNA"/>
</dbReference>
<keyword evidence="2" id="KW-1133">Transmembrane helix</keyword>
<feature type="compositionally biased region" description="Basic and acidic residues" evidence="1">
    <location>
        <begin position="668"/>
        <end position="678"/>
    </location>
</feature>
<keyword evidence="2" id="KW-0812">Transmembrane</keyword>
<evidence type="ECO:0000256" key="2">
    <source>
        <dbReference type="SAM" id="Phobius"/>
    </source>
</evidence>
<feature type="transmembrane region" description="Helical" evidence="2">
    <location>
        <begin position="20"/>
        <end position="40"/>
    </location>
</feature>
<dbReference type="GeneID" id="17326294"/>
<dbReference type="AlphaFoldDB" id="R7QJH8"/>
<evidence type="ECO:0000313" key="4">
    <source>
        <dbReference type="Proteomes" id="UP000012073"/>
    </source>
</evidence>
<reference evidence="4" key="1">
    <citation type="journal article" date="2013" name="Proc. Natl. Acad. Sci. U.S.A.">
        <title>Genome structure and metabolic features in the red seaweed Chondrus crispus shed light on evolution of the Archaeplastida.</title>
        <authorList>
            <person name="Collen J."/>
            <person name="Porcel B."/>
            <person name="Carre W."/>
            <person name="Ball S.G."/>
            <person name="Chaparro C."/>
            <person name="Tonon T."/>
            <person name="Barbeyron T."/>
            <person name="Michel G."/>
            <person name="Noel B."/>
            <person name="Valentin K."/>
            <person name="Elias M."/>
            <person name="Artiguenave F."/>
            <person name="Arun A."/>
            <person name="Aury J.M."/>
            <person name="Barbosa-Neto J.F."/>
            <person name="Bothwell J.H."/>
            <person name="Bouget F.Y."/>
            <person name="Brillet L."/>
            <person name="Cabello-Hurtado F."/>
            <person name="Capella-Gutierrez S."/>
            <person name="Charrier B."/>
            <person name="Cladiere L."/>
            <person name="Cock J.M."/>
            <person name="Coelho S.M."/>
            <person name="Colleoni C."/>
            <person name="Czjzek M."/>
            <person name="Da Silva C."/>
            <person name="Delage L."/>
            <person name="Denoeud F."/>
            <person name="Deschamps P."/>
            <person name="Dittami S.M."/>
            <person name="Gabaldon T."/>
            <person name="Gachon C.M."/>
            <person name="Groisillier A."/>
            <person name="Herve C."/>
            <person name="Jabbari K."/>
            <person name="Katinka M."/>
            <person name="Kloareg B."/>
            <person name="Kowalczyk N."/>
            <person name="Labadie K."/>
            <person name="Leblanc C."/>
            <person name="Lopez P.J."/>
            <person name="McLachlan D.H."/>
            <person name="Meslet-Cladiere L."/>
            <person name="Moustafa A."/>
            <person name="Nehr Z."/>
            <person name="Nyvall Collen P."/>
            <person name="Panaud O."/>
            <person name="Partensky F."/>
            <person name="Poulain J."/>
            <person name="Rensing S.A."/>
            <person name="Rousvoal S."/>
            <person name="Samson G."/>
            <person name="Symeonidi A."/>
            <person name="Weissenbach J."/>
            <person name="Zambounis A."/>
            <person name="Wincker P."/>
            <person name="Boyen C."/>
        </authorList>
    </citation>
    <scope>NUCLEOTIDE SEQUENCE [LARGE SCALE GENOMIC DNA]</scope>
    <source>
        <strain evidence="4">cv. Stackhouse</strain>
    </source>
</reference>
<dbReference type="RefSeq" id="XP_005718577.1">
    <property type="nucleotide sequence ID" value="XM_005718520.1"/>
</dbReference>
<dbReference type="Proteomes" id="UP000012073">
    <property type="component" value="Unassembled WGS sequence"/>
</dbReference>
<accession>R7QJH8</accession>
<dbReference type="Gramene" id="CDF38672">
    <property type="protein sequence ID" value="CDF38672"/>
    <property type="gene ID" value="CHC_T00001059001"/>
</dbReference>
<feature type="region of interest" description="Disordered" evidence="1">
    <location>
        <begin position="520"/>
        <end position="564"/>
    </location>
</feature>
<evidence type="ECO:0000313" key="3">
    <source>
        <dbReference type="EMBL" id="CDF38672.1"/>
    </source>
</evidence>
<evidence type="ECO:0000256" key="1">
    <source>
        <dbReference type="SAM" id="MobiDB-lite"/>
    </source>
</evidence>
<keyword evidence="4" id="KW-1185">Reference proteome</keyword>
<name>R7QJH8_CHOCR</name>